<sequence length="299" mass="31650">MPPITAVRTTAVPMRSIVLILVSMFCFALVDALAKSVALAYPANEVTFFRMLFGLVPAAAMCLHGKPIVERIRHLDVRGQTLRALTLLGASGLFFAGLPYMPLGEAVAIVYSETLLVIVLAPLLLKESLKPRDALAAAAGFVGVLFVVRPDGSHSSWLGPVLLIASAFFGALSIIQIKRIRATDDSRTTVLYFTAIGTIVTSASLFFAWRTPSLQALAVMALLGGFGTAGQLLMTMAFRQADAGALAPYNYTSIVWAALFGYVAWGETIGGMSLLGIALIVGSSIAVAMRGKQEEGPLV</sequence>
<organism evidence="7 8">
    <name type="scientific">Paraburkholderia dioscoreae</name>
    <dbReference type="NCBI Taxonomy" id="2604047"/>
    <lineage>
        <taxon>Bacteria</taxon>
        <taxon>Pseudomonadati</taxon>
        <taxon>Pseudomonadota</taxon>
        <taxon>Betaproteobacteria</taxon>
        <taxon>Burkholderiales</taxon>
        <taxon>Burkholderiaceae</taxon>
        <taxon>Paraburkholderia</taxon>
    </lineage>
</organism>
<gene>
    <name evidence="7" type="ORF">PDMSB3_1845</name>
</gene>
<dbReference type="RefSeq" id="WP_007177426.1">
    <property type="nucleotide sequence ID" value="NZ_LR699554.1"/>
</dbReference>
<proteinExistence type="predicted"/>
<keyword evidence="3 5" id="KW-1133">Transmembrane helix</keyword>
<name>A0A5Q4ZCZ8_9BURK</name>
<dbReference type="KEGG" id="pdio:PDMSB3_1845.1"/>
<dbReference type="PANTHER" id="PTHR22911:SF6">
    <property type="entry name" value="SOLUTE CARRIER FAMILY 35 MEMBER G1"/>
    <property type="match status" value="1"/>
</dbReference>
<evidence type="ECO:0000313" key="8">
    <source>
        <dbReference type="Proteomes" id="UP000325811"/>
    </source>
</evidence>
<dbReference type="InterPro" id="IPR000620">
    <property type="entry name" value="EamA_dom"/>
</dbReference>
<evidence type="ECO:0000256" key="1">
    <source>
        <dbReference type="ARBA" id="ARBA00004141"/>
    </source>
</evidence>
<comment type="subcellular location">
    <subcellularLocation>
        <location evidence="1">Membrane</location>
        <topology evidence="1">Multi-pass membrane protein</topology>
    </subcellularLocation>
</comment>
<dbReference type="Proteomes" id="UP000325811">
    <property type="component" value="Chromosome II"/>
</dbReference>
<feature type="transmembrane region" description="Helical" evidence="5">
    <location>
        <begin position="271"/>
        <end position="289"/>
    </location>
</feature>
<keyword evidence="2 5" id="KW-0812">Transmembrane</keyword>
<evidence type="ECO:0000256" key="4">
    <source>
        <dbReference type="ARBA" id="ARBA00023136"/>
    </source>
</evidence>
<feature type="transmembrane region" description="Helical" evidence="5">
    <location>
        <begin position="215"/>
        <end position="234"/>
    </location>
</feature>
<feature type="transmembrane region" description="Helical" evidence="5">
    <location>
        <begin position="157"/>
        <end position="177"/>
    </location>
</feature>
<dbReference type="EMBL" id="LR699554">
    <property type="protein sequence ID" value="VVD33129.1"/>
    <property type="molecule type" value="Genomic_DNA"/>
</dbReference>
<evidence type="ECO:0000256" key="3">
    <source>
        <dbReference type="ARBA" id="ARBA00022989"/>
    </source>
</evidence>
<dbReference type="AlphaFoldDB" id="A0A5Q4ZCZ8"/>
<feature type="transmembrane region" description="Helical" evidence="5">
    <location>
        <begin position="106"/>
        <end position="125"/>
    </location>
</feature>
<feature type="domain" description="EamA" evidence="6">
    <location>
        <begin position="16"/>
        <end position="148"/>
    </location>
</feature>
<evidence type="ECO:0000256" key="2">
    <source>
        <dbReference type="ARBA" id="ARBA00022692"/>
    </source>
</evidence>
<protein>
    <submittedName>
        <fullName evidence="7">Permease, DMT superfamily</fullName>
    </submittedName>
</protein>
<evidence type="ECO:0000259" key="6">
    <source>
        <dbReference type="Pfam" id="PF00892"/>
    </source>
</evidence>
<feature type="domain" description="EamA" evidence="6">
    <location>
        <begin position="158"/>
        <end position="287"/>
    </location>
</feature>
<keyword evidence="8" id="KW-1185">Reference proteome</keyword>
<feature type="transmembrane region" description="Helical" evidence="5">
    <location>
        <begin position="134"/>
        <end position="151"/>
    </location>
</feature>
<dbReference type="PANTHER" id="PTHR22911">
    <property type="entry name" value="ACYL-MALONYL CONDENSING ENZYME-RELATED"/>
    <property type="match status" value="1"/>
</dbReference>
<dbReference type="GO" id="GO:0016020">
    <property type="term" value="C:membrane"/>
    <property type="evidence" value="ECO:0007669"/>
    <property type="project" value="UniProtKB-SubCell"/>
</dbReference>
<evidence type="ECO:0000256" key="5">
    <source>
        <dbReference type="SAM" id="Phobius"/>
    </source>
</evidence>
<dbReference type="SUPFAM" id="SSF103481">
    <property type="entry name" value="Multidrug resistance efflux transporter EmrE"/>
    <property type="match status" value="2"/>
</dbReference>
<feature type="transmembrane region" description="Helical" evidence="5">
    <location>
        <begin position="81"/>
        <end position="100"/>
    </location>
</feature>
<dbReference type="Pfam" id="PF00892">
    <property type="entry name" value="EamA"/>
    <property type="match status" value="2"/>
</dbReference>
<dbReference type="InterPro" id="IPR037185">
    <property type="entry name" value="EmrE-like"/>
</dbReference>
<feature type="transmembrane region" description="Helical" evidence="5">
    <location>
        <begin position="189"/>
        <end position="209"/>
    </location>
</feature>
<feature type="transmembrane region" description="Helical" evidence="5">
    <location>
        <begin position="246"/>
        <end position="265"/>
    </location>
</feature>
<evidence type="ECO:0000313" key="7">
    <source>
        <dbReference type="EMBL" id="VVD33129.1"/>
    </source>
</evidence>
<accession>A0A5Q4ZCZ8</accession>
<keyword evidence="4 5" id="KW-0472">Membrane</keyword>
<feature type="transmembrane region" description="Helical" evidence="5">
    <location>
        <begin position="48"/>
        <end position="69"/>
    </location>
</feature>
<reference evidence="7 8" key="1">
    <citation type="submission" date="2019-08" db="EMBL/GenBank/DDBJ databases">
        <authorList>
            <person name="Herpell B J."/>
        </authorList>
    </citation>
    <scope>NUCLEOTIDE SEQUENCE [LARGE SCALE GENOMIC DNA]</scope>
    <source>
        <strain evidence="8">Msb3</strain>
    </source>
</reference>